<evidence type="ECO:0000313" key="1">
    <source>
        <dbReference type="EMBL" id="GIY02997.1"/>
    </source>
</evidence>
<protein>
    <submittedName>
        <fullName evidence="1">Uncharacterized protein</fullName>
    </submittedName>
</protein>
<dbReference type="Proteomes" id="UP001054837">
    <property type="component" value="Unassembled WGS sequence"/>
</dbReference>
<reference evidence="1 2" key="1">
    <citation type="submission" date="2021-06" db="EMBL/GenBank/DDBJ databases">
        <title>Caerostris darwini draft genome.</title>
        <authorList>
            <person name="Kono N."/>
            <person name="Arakawa K."/>
        </authorList>
    </citation>
    <scope>NUCLEOTIDE SEQUENCE [LARGE SCALE GENOMIC DNA]</scope>
</reference>
<proteinExistence type="predicted"/>
<gene>
    <name evidence="1" type="ORF">CDAR_407691</name>
</gene>
<comment type="caution">
    <text evidence="1">The sequence shown here is derived from an EMBL/GenBank/DDBJ whole genome shotgun (WGS) entry which is preliminary data.</text>
</comment>
<organism evidence="1 2">
    <name type="scientific">Caerostris darwini</name>
    <dbReference type="NCBI Taxonomy" id="1538125"/>
    <lineage>
        <taxon>Eukaryota</taxon>
        <taxon>Metazoa</taxon>
        <taxon>Ecdysozoa</taxon>
        <taxon>Arthropoda</taxon>
        <taxon>Chelicerata</taxon>
        <taxon>Arachnida</taxon>
        <taxon>Araneae</taxon>
        <taxon>Araneomorphae</taxon>
        <taxon>Entelegynae</taxon>
        <taxon>Araneoidea</taxon>
        <taxon>Araneidae</taxon>
        <taxon>Caerostris</taxon>
    </lineage>
</organism>
<dbReference type="AlphaFoldDB" id="A0AAV4Q3N8"/>
<accession>A0AAV4Q3N8</accession>
<name>A0AAV4Q3N8_9ARAC</name>
<dbReference type="EMBL" id="BPLQ01003766">
    <property type="protein sequence ID" value="GIY02997.1"/>
    <property type="molecule type" value="Genomic_DNA"/>
</dbReference>
<evidence type="ECO:0000313" key="2">
    <source>
        <dbReference type="Proteomes" id="UP001054837"/>
    </source>
</evidence>
<keyword evidence="2" id="KW-1185">Reference proteome</keyword>
<sequence length="101" mass="11663">MAFTSDDRSLLSFPTRHRGLIHQEEAFLSPDSNAEQTAKLFLCFLLLFYSSESINECALLSLKLKKNMYNILKKCRLTDIVLATFPSEYVNKSTDSFLERF</sequence>